<evidence type="ECO:0000313" key="2">
    <source>
        <dbReference type="Proteomes" id="UP000054995"/>
    </source>
</evidence>
<organism evidence="1 2">
    <name type="scientific">Trichinella pseudospiralis</name>
    <name type="common">Parasitic roundworm</name>
    <dbReference type="NCBI Taxonomy" id="6337"/>
    <lineage>
        <taxon>Eukaryota</taxon>
        <taxon>Metazoa</taxon>
        <taxon>Ecdysozoa</taxon>
        <taxon>Nematoda</taxon>
        <taxon>Enoplea</taxon>
        <taxon>Dorylaimia</taxon>
        <taxon>Trichinellida</taxon>
        <taxon>Trichinellidae</taxon>
        <taxon>Trichinella</taxon>
    </lineage>
</organism>
<gene>
    <name evidence="1" type="ORF">T4D_10584</name>
</gene>
<dbReference type="AlphaFoldDB" id="A0A0V1G314"/>
<evidence type="ECO:0000313" key="1">
    <source>
        <dbReference type="EMBL" id="KRY91875.1"/>
    </source>
</evidence>
<accession>A0A0V1G314</accession>
<proteinExistence type="predicted"/>
<dbReference type="OrthoDB" id="6152074at2759"/>
<evidence type="ECO:0008006" key="3">
    <source>
        <dbReference type="Google" id="ProtNLM"/>
    </source>
</evidence>
<dbReference type="EMBL" id="JYDT01000010">
    <property type="protein sequence ID" value="KRY91875.1"/>
    <property type="molecule type" value="Genomic_DNA"/>
</dbReference>
<comment type="caution">
    <text evidence="1">The sequence shown here is derived from an EMBL/GenBank/DDBJ whole genome shotgun (WGS) entry which is preliminary data.</text>
</comment>
<keyword evidence="2" id="KW-1185">Reference proteome</keyword>
<dbReference type="Proteomes" id="UP000054995">
    <property type="component" value="Unassembled WGS sequence"/>
</dbReference>
<protein>
    <recommendedName>
        <fullName evidence="3">PiggyBac transposable element-derived protein domain-containing protein</fullName>
    </recommendedName>
</protein>
<name>A0A0V1G314_TRIPS</name>
<reference evidence="1 2" key="1">
    <citation type="submission" date="2015-01" db="EMBL/GenBank/DDBJ databases">
        <title>Evolution of Trichinella species and genotypes.</title>
        <authorList>
            <person name="Korhonen P.K."/>
            <person name="Edoardo P."/>
            <person name="Giuseppe L.R."/>
            <person name="Gasser R.B."/>
        </authorList>
    </citation>
    <scope>NUCLEOTIDE SEQUENCE [LARGE SCALE GENOMIC DNA]</scope>
    <source>
        <strain evidence="1">ISS470</strain>
    </source>
</reference>
<sequence>MSEQALKVSGQSKTDFKASKADDIPAVAWYDNRRVTLTSTYLSVKPVKMQTRLDKKQLKK</sequence>